<dbReference type="GO" id="GO:0031071">
    <property type="term" value="F:cysteine desulfurase activity"/>
    <property type="evidence" value="ECO:0007669"/>
    <property type="project" value="UniProtKB-EC"/>
</dbReference>
<evidence type="ECO:0000313" key="7">
    <source>
        <dbReference type="EMBL" id="SDP68721.1"/>
    </source>
</evidence>
<dbReference type="SUPFAM" id="SSF53383">
    <property type="entry name" value="PLP-dependent transferases"/>
    <property type="match status" value="1"/>
</dbReference>
<dbReference type="EMBL" id="FNJM01000012">
    <property type="protein sequence ID" value="SDP68721.1"/>
    <property type="molecule type" value="Genomic_DNA"/>
</dbReference>
<comment type="cofactor">
    <cofactor evidence="1 5">
        <name>pyridoxal 5'-phosphate</name>
        <dbReference type="ChEBI" id="CHEBI:597326"/>
    </cofactor>
</comment>
<dbReference type="Gene3D" id="3.40.640.10">
    <property type="entry name" value="Type I PLP-dependent aspartate aminotransferase-like (Major domain)"/>
    <property type="match status" value="1"/>
</dbReference>
<dbReference type="InterPro" id="IPR020578">
    <property type="entry name" value="Aminotrans_V_PyrdxlP_BS"/>
</dbReference>
<comment type="catalytic activity">
    <reaction evidence="4">
        <text>(sulfur carrier)-H + L-cysteine = (sulfur carrier)-SH + L-alanine</text>
        <dbReference type="Rhea" id="RHEA:43892"/>
        <dbReference type="Rhea" id="RHEA-COMP:14737"/>
        <dbReference type="Rhea" id="RHEA-COMP:14739"/>
        <dbReference type="ChEBI" id="CHEBI:29917"/>
        <dbReference type="ChEBI" id="CHEBI:35235"/>
        <dbReference type="ChEBI" id="CHEBI:57972"/>
        <dbReference type="ChEBI" id="CHEBI:64428"/>
        <dbReference type="EC" id="2.8.1.7"/>
    </reaction>
</comment>
<dbReference type="RefSeq" id="WP_089971751.1">
    <property type="nucleotide sequence ID" value="NZ_FNJM01000012.1"/>
</dbReference>
<evidence type="ECO:0000313" key="8">
    <source>
        <dbReference type="Proteomes" id="UP000198597"/>
    </source>
</evidence>
<dbReference type="STRING" id="94869.SAMN04488529_11243"/>
<dbReference type="InterPro" id="IPR000192">
    <property type="entry name" value="Aminotrans_V_dom"/>
</dbReference>
<dbReference type="Pfam" id="PF00266">
    <property type="entry name" value="Aminotran_5"/>
    <property type="match status" value="1"/>
</dbReference>
<evidence type="ECO:0000256" key="3">
    <source>
        <dbReference type="ARBA" id="ARBA00022898"/>
    </source>
</evidence>
<keyword evidence="3" id="KW-0663">Pyridoxal phosphate</keyword>
<sequence>MFNGRVDKLRDLFIGLDKKVPILGGHKVIPINFDNAATTPVFKQVINKIIEASEDYGSIGRGLGQKSEFSTAVYHECRNFISDFFKAPLDKYTIIFVNNTTEGINKLSNILITSKYDVVITSRMEHHSNDLPWRNKCIVDYIEVDNNGRLKIEELEEKLINYNGKVKFVSLIAASNVTGYVNDLTKIAKTVHKYGAKLIVDGAQIVAHKRIYMTSNQELENIDFLVFSAHKMYAPFGSGAIVGLNTYFNDVEPDIKGGGTVEAVLDYSEIWLQTPEKNEAGSPNFFGAVALVEGIKELEKIGYDKIEKHEKEILSKTLEGMKVIPKIINYGDLENYEDRLGITVFNIEGIYNAEVAKILAEYKAIAVRQGAFCAHPYVRRLLHLSDEEATAYLTNSNLKMQGMVRVSFGIYNSIEEVNIFLNTIEWISNNISKF</sequence>
<accession>A0A1H0URE6</accession>
<protein>
    <submittedName>
        <fullName evidence="7">Selenocysteine lyase/Cysteine desulfurase</fullName>
    </submittedName>
</protein>
<name>A0A1H0URE6_9CLOT</name>
<dbReference type="InterPro" id="IPR015422">
    <property type="entry name" value="PyrdxlP-dep_Trfase_small"/>
</dbReference>
<evidence type="ECO:0000259" key="6">
    <source>
        <dbReference type="Pfam" id="PF00266"/>
    </source>
</evidence>
<keyword evidence="8" id="KW-1185">Reference proteome</keyword>
<dbReference type="Proteomes" id="UP000198597">
    <property type="component" value="Unassembled WGS sequence"/>
</dbReference>
<evidence type="ECO:0000256" key="4">
    <source>
        <dbReference type="ARBA" id="ARBA00050776"/>
    </source>
</evidence>
<dbReference type="AlphaFoldDB" id="A0A1H0URE6"/>
<dbReference type="InterPro" id="IPR015421">
    <property type="entry name" value="PyrdxlP-dep_Trfase_major"/>
</dbReference>
<keyword evidence="7" id="KW-0456">Lyase</keyword>
<evidence type="ECO:0000256" key="5">
    <source>
        <dbReference type="RuleBase" id="RU004504"/>
    </source>
</evidence>
<dbReference type="PANTHER" id="PTHR43586:SF8">
    <property type="entry name" value="CYSTEINE DESULFURASE 1, CHLOROPLASTIC"/>
    <property type="match status" value="1"/>
</dbReference>
<organism evidence="7 8">
    <name type="scientific">Clostridium gasigenes</name>
    <dbReference type="NCBI Taxonomy" id="94869"/>
    <lineage>
        <taxon>Bacteria</taxon>
        <taxon>Bacillati</taxon>
        <taxon>Bacillota</taxon>
        <taxon>Clostridia</taxon>
        <taxon>Eubacteriales</taxon>
        <taxon>Clostridiaceae</taxon>
        <taxon>Clostridium</taxon>
    </lineage>
</organism>
<dbReference type="InterPro" id="IPR015424">
    <property type="entry name" value="PyrdxlP-dep_Trfase"/>
</dbReference>
<dbReference type="PROSITE" id="PS00595">
    <property type="entry name" value="AA_TRANSFER_CLASS_5"/>
    <property type="match status" value="1"/>
</dbReference>
<dbReference type="PANTHER" id="PTHR43586">
    <property type="entry name" value="CYSTEINE DESULFURASE"/>
    <property type="match status" value="1"/>
</dbReference>
<dbReference type="OrthoDB" id="9804366at2"/>
<feature type="domain" description="Aminotransferase class V" evidence="6">
    <location>
        <begin position="31"/>
        <end position="419"/>
    </location>
</feature>
<evidence type="ECO:0000256" key="2">
    <source>
        <dbReference type="ARBA" id="ARBA00010447"/>
    </source>
</evidence>
<gene>
    <name evidence="7" type="ORF">SAMN04488529_11243</name>
</gene>
<comment type="similarity">
    <text evidence="2">Belongs to the class-V pyridoxal-phosphate-dependent aminotransferase family. Csd subfamily.</text>
</comment>
<dbReference type="GO" id="GO:0016829">
    <property type="term" value="F:lyase activity"/>
    <property type="evidence" value="ECO:0007669"/>
    <property type="project" value="UniProtKB-KW"/>
</dbReference>
<dbReference type="Gene3D" id="3.90.1150.10">
    <property type="entry name" value="Aspartate Aminotransferase, domain 1"/>
    <property type="match status" value="1"/>
</dbReference>
<proteinExistence type="inferred from homology"/>
<evidence type="ECO:0000256" key="1">
    <source>
        <dbReference type="ARBA" id="ARBA00001933"/>
    </source>
</evidence>
<reference evidence="7 8" key="1">
    <citation type="submission" date="2016-10" db="EMBL/GenBank/DDBJ databases">
        <authorList>
            <person name="de Groot N.N."/>
        </authorList>
    </citation>
    <scope>NUCLEOTIDE SEQUENCE [LARGE SCALE GENOMIC DNA]</scope>
    <source>
        <strain evidence="7 8">DSM 12272</strain>
    </source>
</reference>